<dbReference type="EMBL" id="BDCR01000004">
    <property type="protein sequence ID" value="GAT63963.1"/>
    <property type="molecule type" value="Genomic_DNA"/>
</dbReference>
<evidence type="ECO:0000259" key="2">
    <source>
        <dbReference type="PROSITE" id="PS50902"/>
    </source>
</evidence>
<dbReference type="InterPro" id="IPR029039">
    <property type="entry name" value="Flavoprotein-like_sf"/>
</dbReference>
<dbReference type="RefSeq" id="WP_068705634.1">
    <property type="nucleotide sequence ID" value="NZ_BDCR01000004.1"/>
</dbReference>
<dbReference type="SUPFAM" id="SSF52218">
    <property type="entry name" value="Flavoproteins"/>
    <property type="match status" value="1"/>
</dbReference>
<feature type="signal peptide" evidence="1">
    <location>
        <begin position="1"/>
        <end position="25"/>
    </location>
</feature>
<dbReference type="Proteomes" id="UP000076586">
    <property type="component" value="Unassembled WGS sequence"/>
</dbReference>
<keyword evidence="4" id="KW-1185">Reference proteome</keyword>
<sequence>MKKRDFLKGSLLTMGALLLPRKIWAMDFYPTTSKAEWAVLYGTWCGSSRDAAAWISEGMNGIAKVFDVRENPDLSGYKYVIVGGSIRAGKTTPELQRYLTEHNEQLKGKIKGLFAVCGNMKQPVTQVQYQQLIDNHLSKLTGVSNVASKVFLGRITWGLMDPDARKQLQAFNMDEYDNLKRSECMAFGKEVLRSVAP</sequence>
<reference evidence="4" key="2">
    <citation type="journal article" date="2017" name="Genome Announc.">
        <title>Draft genome sequence of Paludibacter jiangxiensis NM7(T), a propionate-producing fermentative bacterium.</title>
        <authorList>
            <person name="Qiu Y.-L."/>
            <person name="Tourlousse D.M."/>
            <person name="Matsuura N."/>
            <person name="Ohashi A."/>
            <person name="Sekiguchi Y."/>
        </authorList>
    </citation>
    <scope>NUCLEOTIDE SEQUENCE [LARGE SCALE GENOMIC DNA]</scope>
    <source>
        <strain evidence="4">NM7</strain>
    </source>
</reference>
<comment type="caution">
    <text evidence="3">The sequence shown here is derived from an EMBL/GenBank/DDBJ whole genome shotgun (WGS) entry which is preliminary data.</text>
</comment>
<evidence type="ECO:0000256" key="1">
    <source>
        <dbReference type="SAM" id="SignalP"/>
    </source>
</evidence>
<dbReference type="InterPro" id="IPR008254">
    <property type="entry name" value="Flavodoxin/NO_synth"/>
</dbReference>
<feature type="domain" description="Flavodoxin-like" evidence="2">
    <location>
        <begin position="37"/>
        <end position="192"/>
    </location>
</feature>
<dbReference type="InterPro" id="IPR026816">
    <property type="entry name" value="Flavodoxin_dom"/>
</dbReference>
<evidence type="ECO:0000313" key="4">
    <source>
        <dbReference type="Proteomes" id="UP000076586"/>
    </source>
</evidence>
<accession>A0A161M5Z7</accession>
<evidence type="ECO:0000313" key="3">
    <source>
        <dbReference type="EMBL" id="GAT63963.1"/>
    </source>
</evidence>
<proteinExistence type="predicted"/>
<dbReference type="OrthoDB" id="2146857at2"/>
<dbReference type="GO" id="GO:0010181">
    <property type="term" value="F:FMN binding"/>
    <property type="evidence" value="ECO:0007669"/>
    <property type="project" value="InterPro"/>
</dbReference>
<protein>
    <submittedName>
        <fullName evidence="3">Protoporphyrinogen IX oxidase</fullName>
    </submittedName>
</protein>
<keyword evidence="1" id="KW-0732">Signal</keyword>
<dbReference type="Gene3D" id="3.40.50.360">
    <property type="match status" value="1"/>
</dbReference>
<name>A0A161M5Z7_9BACT</name>
<reference evidence="4" key="1">
    <citation type="submission" date="2016-04" db="EMBL/GenBank/DDBJ databases">
        <title>Draft genome sequence of Paludibacter jiangxiensis strain NM7.</title>
        <authorList>
            <person name="Qiu Y."/>
            <person name="Matsuura N."/>
            <person name="Ohashi A."/>
            <person name="Tourlousse M.D."/>
            <person name="Sekiguchi Y."/>
        </authorList>
    </citation>
    <scope>NUCLEOTIDE SEQUENCE [LARGE SCALE GENOMIC DNA]</scope>
    <source>
        <strain evidence="4">NM7</strain>
    </source>
</reference>
<organism evidence="3 4">
    <name type="scientific">Paludibacter jiangxiensis</name>
    <dbReference type="NCBI Taxonomy" id="681398"/>
    <lineage>
        <taxon>Bacteria</taxon>
        <taxon>Pseudomonadati</taxon>
        <taxon>Bacteroidota</taxon>
        <taxon>Bacteroidia</taxon>
        <taxon>Bacteroidales</taxon>
        <taxon>Paludibacteraceae</taxon>
        <taxon>Paludibacter</taxon>
    </lineage>
</organism>
<dbReference type="PROSITE" id="PS50902">
    <property type="entry name" value="FLAVODOXIN_LIKE"/>
    <property type="match status" value="1"/>
</dbReference>
<gene>
    <name evidence="3" type="ORF">PJIAN_4506</name>
</gene>
<dbReference type="STRING" id="681398.PJIAN_4506"/>
<dbReference type="Pfam" id="PF12724">
    <property type="entry name" value="Flavodoxin_5"/>
    <property type="match status" value="1"/>
</dbReference>
<feature type="chain" id="PRO_5007825100" evidence="1">
    <location>
        <begin position="26"/>
        <end position="197"/>
    </location>
</feature>
<dbReference type="AlphaFoldDB" id="A0A161M5Z7"/>